<evidence type="ECO:0000313" key="2">
    <source>
        <dbReference type="Proteomes" id="UP000004095"/>
    </source>
</evidence>
<proteinExistence type="predicted"/>
<dbReference type="EMBL" id="AAWS01000014">
    <property type="protein sequence ID" value="EAY28728.1"/>
    <property type="molecule type" value="Genomic_DNA"/>
</dbReference>
<reference evidence="1 2" key="1">
    <citation type="submission" date="2007-01" db="EMBL/GenBank/DDBJ databases">
        <authorList>
            <person name="Haygood M."/>
            <person name="Podell S."/>
            <person name="Anderson C."/>
            <person name="Hopkinson B."/>
            <person name="Roe K."/>
            <person name="Barbeau K."/>
            <person name="Gaasterland T."/>
            <person name="Ferriera S."/>
            <person name="Johnson J."/>
            <person name="Kravitz S."/>
            <person name="Beeson K."/>
            <person name="Sutton G."/>
            <person name="Rogers Y.-H."/>
            <person name="Friedman R."/>
            <person name="Frazier M."/>
            <person name="Venter J.C."/>
        </authorList>
    </citation>
    <scope>NUCLEOTIDE SEQUENCE [LARGE SCALE GENOMIC DNA]</scope>
    <source>
        <strain evidence="1 2">ATCC 23134</strain>
    </source>
</reference>
<evidence type="ECO:0000313" key="1">
    <source>
        <dbReference type="EMBL" id="EAY28728.1"/>
    </source>
</evidence>
<gene>
    <name evidence="1" type="ORF">M23134_07826</name>
</gene>
<dbReference type="Proteomes" id="UP000004095">
    <property type="component" value="Unassembled WGS sequence"/>
</dbReference>
<comment type="caution">
    <text evidence="1">The sequence shown here is derived from an EMBL/GenBank/DDBJ whole genome shotgun (WGS) entry which is preliminary data.</text>
</comment>
<accession>A1ZLH4</accession>
<dbReference type="RefSeq" id="WP_002697461.1">
    <property type="nucleotide sequence ID" value="NZ_AAWS01000014.1"/>
</dbReference>
<dbReference type="AlphaFoldDB" id="A1ZLH4"/>
<keyword evidence="2" id="KW-1185">Reference proteome</keyword>
<protein>
    <submittedName>
        <fullName evidence="1">Uncharacterized protein</fullName>
    </submittedName>
</protein>
<organism evidence="1 2">
    <name type="scientific">Microscilla marina ATCC 23134</name>
    <dbReference type="NCBI Taxonomy" id="313606"/>
    <lineage>
        <taxon>Bacteria</taxon>
        <taxon>Pseudomonadati</taxon>
        <taxon>Bacteroidota</taxon>
        <taxon>Cytophagia</taxon>
        <taxon>Cytophagales</taxon>
        <taxon>Microscillaceae</taxon>
        <taxon>Microscilla</taxon>
    </lineage>
</organism>
<name>A1ZLH4_MICM2</name>
<sequence length="161" mass="17837">MKGQLFLHIASLLTTKVPELQQIDVDRGQLDQADLTGLSFPLALIGFGETNYQDEGQGLQYGESIVDIHVVQQHADLNTTTPAQATIATLLDFPNKVYLALQDAGSSSFFNFTRLREQANQVRDGLMIDVLQFVTTINDDTKRVENELGRTEVPEATTQIN</sequence>